<dbReference type="Gene3D" id="2.60.120.560">
    <property type="entry name" value="Exo-inulinase, domain 1"/>
    <property type="match status" value="1"/>
</dbReference>
<keyword evidence="1" id="KW-0732">Signal</keyword>
<feature type="chain" id="PRO_5026699306" evidence="1">
    <location>
        <begin position="22"/>
        <end position="275"/>
    </location>
</feature>
<dbReference type="OrthoDB" id="259356at2"/>
<name>A0A6N8L2G4_9SPHI</name>
<comment type="caution">
    <text evidence="3">The sequence shown here is derived from an EMBL/GenBank/DDBJ whole genome shotgun (WGS) entry which is preliminary data.</text>
</comment>
<evidence type="ECO:0000256" key="1">
    <source>
        <dbReference type="SAM" id="SignalP"/>
    </source>
</evidence>
<feature type="signal peptide" evidence="1">
    <location>
        <begin position="1"/>
        <end position="21"/>
    </location>
</feature>
<evidence type="ECO:0000259" key="2">
    <source>
        <dbReference type="Pfam" id="PF06439"/>
    </source>
</evidence>
<gene>
    <name evidence="3" type="ORF">GQF63_17955</name>
</gene>
<dbReference type="AlphaFoldDB" id="A0A6N8L2G4"/>
<evidence type="ECO:0000313" key="4">
    <source>
        <dbReference type="Proteomes" id="UP000435036"/>
    </source>
</evidence>
<feature type="domain" description="3-keto-alpha-glucoside-1,2-lyase/3-keto-2-hydroxy-glucal hydratase" evidence="2">
    <location>
        <begin position="37"/>
        <end position="264"/>
    </location>
</feature>
<dbReference type="GO" id="GO:0016787">
    <property type="term" value="F:hydrolase activity"/>
    <property type="evidence" value="ECO:0007669"/>
    <property type="project" value="InterPro"/>
</dbReference>
<reference evidence="3 4" key="1">
    <citation type="submission" date="2019-12" db="EMBL/GenBank/DDBJ databases">
        <authorList>
            <person name="Dong K."/>
        </authorList>
    </citation>
    <scope>NUCLEOTIDE SEQUENCE [LARGE SCALE GENOMIC DNA]</scope>
    <source>
        <strain evidence="3 4">JCM 31225</strain>
    </source>
</reference>
<organism evidence="3 4">
    <name type="scientific">Sphingobacterium humi</name>
    <dbReference type="NCBI Taxonomy" id="1796905"/>
    <lineage>
        <taxon>Bacteria</taxon>
        <taxon>Pseudomonadati</taxon>
        <taxon>Bacteroidota</taxon>
        <taxon>Sphingobacteriia</taxon>
        <taxon>Sphingobacteriales</taxon>
        <taxon>Sphingobacteriaceae</taxon>
        <taxon>Sphingobacterium</taxon>
    </lineage>
</organism>
<dbReference type="Pfam" id="PF06439">
    <property type="entry name" value="3keto-disac_hyd"/>
    <property type="match status" value="1"/>
</dbReference>
<sequence>MKRMIGMLGVAWILMSFSSGITLEPSTSNTPPKKPKTIQLFNKKNLDGWYIFIQDRGRHQDPKGVFTVKDGILRISGEEWGCITTNEEYENYKLIMEFKWGELTFGSRKERARDNGLLFHSVGDDGGYSGIWMRSIECNIIEGGVGDFIVVGDGTDKFSITSPVAKERQSGTPIYQKGGELVTINKGRINWSGRDPNWKDELGFRGAKDADKPVGEWNKLECVVHGDIIDIYVNGKLVNQAINVRPSKGKIQVQSEGAEMFVRRLDMIPLKAPKK</sequence>
<dbReference type="EMBL" id="WSQA01000017">
    <property type="protein sequence ID" value="MVZ63910.1"/>
    <property type="molecule type" value="Genomic_DNA"/>
</dbReference>
<proteinExistence type="predicted"/>
<protein>
    <submittedName>
        <fullName evidence="3">DUF1080 domain-containing protein</fullName>
    </submittedName>
</protein>
<dbReference type="RefSeq" id="WP_160370628.1">
    <property type="nucleotide sequence ID" value="NZ_WSQA01000017.1"/>
</dbReference>
<keyword evidence="4" id="KW-1185">Reference proteome</keyword>
<dbReference type="Proteomes" id="UP000435036">
    <property type="component" value="Unassembled WGS sequence"/>
</dbReference>
<evidence type="ECO:0000313" key="3">
    <source>
        <dbReference type="EMBL" id="MVZ63910.1"/>
    </source>
</evidence>
<accession>A0A6N8L2G4</accession>
<dbReference type="InterPro" id="IPR010496">
    <property type="entry name" value="AL/BT2_dom"/>
</dbReference>